<gene>
    <name evidence="2" type="ORF">BEMITA_LOCUS7139</name>
</gene>
<accession>A0A9P0A7I8</accession>
<feature type="compositionally biased region" description="Low complexity" evidence="1">
    <location>
        <begin position="125"/>
        <end position="148"/>
    </location>
</feature>
<dbReference type="AlphaFoldDB" id="A0A9P0A7I8"/>
<protein>
    <submittedName>
        <fullName evidence="2">Uncharacterized protein</fullName>
    </submittedName>
</protein>
<feature type="compositionally biased region" description="Pro residues" evidence="1">
    <location>
        <begin position="149"/>
        <end position="172"/>
    </location>
</feature>
<proteinExistence type="predicted"/>
<dbReference type="EMBL" id="OU963865">
    <property type="protein sequence ID" value="CAH0388210.1"/>
    <property type="molecule type" value="Genomic_DNA"/>
</dbReference>
<dbReference type="Proteomes" id="UP001152759">
    <property type="component" value="Chromosome 4"/>
</dbReference>
<evidence type="ECO:0000313" key="3">
    <source>
        <dbReference type="Proteomes" id="UP001152759"/>
    </source>
</evidence>
<sequence>MMGHPPPQWQSLIVAHDMATDQCNGIRRGTPPMIQVAAADTCRQAFVQLDMAAMNTCAGWKEAMCRPVLGPTGQERYECTIKMPRCWNNLFTGTRSRTLLECTYRTVAEMINRRSRKRLRFNTDGASGSGYASASGSGYAGASGSSRSSPPPRHQIPSIPPTPQNPSIPYDPTPLRDPDFTTDAFSHQDPTNGRGITPRYPSTPAPSMFGGGSFSIPSLPPTPQQYSPPADPTFLR</sequence>
<organism evidence="2 3">
    <name type="scientific">Bemisia tabaci</name>
    <name type="common">Sweetpotato whitefly</name>
    <name type="synonym">Aleurodes tabaci</name>
    <dbReference type="NCBI Taxonomy" id="7038"/>
    <lineage>
        <taxon>Eukaryota</taxon>
        <taxon>Metazoa</taxon>
        <taxon>Ecdysozoa</taxon>
        <taxon>Arthropoda</taxon>
        <taxon>Hexapoda</taxon>
        <taxon>Insecta</taxon>
        <taxon>Pterygota</taxon>
        <taxon>Neoptera</taxon>
        <taxon>Paraneoptera</taxon>
        <taxon>Hemiptera</taxon>
        <taxon>Sternorrhyncha</taxon>
        <taxon>Aleyrodoidea</taxon>
        <taxon>Aleyrodidae</taxon>
        <taxon>Aleyrodinae</taxon>
        <taxon>Bemisia</taxon>
    </lineage>
</organism>
<keyword evidence="3" id="KW-1185">Reference proteome</keyword>
<evidence type="ECO:0000313" key="2">
    <source>
        <dbReference type="EMBL" id="CAH0388210.1"/>
    </source>
</evidence>
<name>A0A9P0A7I8_BEMTA</name>
<feature type="region of interest" description="Disordered" evidence="1">
    <location>
        <begin position="121"/>
        <end position="236"/>
    </location>
</feature>
<reference evidence="2" key="1">
    <citation type="submission" date="2021-12" db="EMBL/GenBank/DDBJ databases">
        <authorList>
            <person name="King R."/>
        </authorList>
    </citation>
    <scope>NUCLEOTIDE SEQUENCE</scope>
</reference>
<evidence type="ECO:0000256" key="1">
    <source>
        <dbReference type="SAM" id="MobiDB-lite"/>
    </source>
</evidence>